<evidence type="ECO:0000256" key="2">
    <source>
        <dbReference type="ARBA" id="ARBA00022741"/>
    </source>
</evidence>
<sequence length="406" mass="44795">MKTAFFIESNMLDYGPEGMRLTKEKGYRTHFVARDPSEYAKFSPSPVSIADAHSVVDTHDLVKLMHFFTDHAPDAVIAFDDYRLVQAAVIAERLGLPHAPVDGLLNCHFKDRSRNLTKGIGRSVVAVRVPLDEPGDASPLGYPCVVKPVDDSGSTGVRVCSSDDEYRAALRTIAAHPVNLRGYRRARYALVEEFIDGPEFTAELIWDDRTDGWRFLGFTKKLMAELPFRVELGAMFPYHFGTAEEDARIVRVVVDWLAAVGHRRGAAHVEFKIVDGVPALIEINPRLGGDQIRELMRLTIGDDVIDLYTRLYLGLPPGEPVGDVRGGYATSLYLTPRRTGLITSVTPPPELPAGILRATFTSGPMQNNGVVDNGDRLGHAISWADEFDASLAVAEAYLSRVEVKYA</sequence>
<dbReference type="SUPFAM" id="SSF56059">
    <property type="entry name" value="Glutathione synthetase ATP-binding domain-like"/>
    <property type="match status" value="1"/>
</dbReference>
<dbReference type="HOGENOM" id="CLU_029016_6_2_11"/>
<dbReference type="eggNOG" id="COG2232">
    <property type="taxonomic scope" value="Bacteria"/>
</dbReference>
<dbReference type="GO" id="GO:0005524">
    <property type="term" value="F:ATP binding"/>
    <property type="evidence" value="ECO:0007669"/>
    <property type="project" value="UniProtKB-UniRule"/>
</dbReference>
<keyword evidence="3 4" id="KW-0067">ATP-binding</keyword>
<dbReference type="GO" id="GO:0016874">
    <property type="term" value="F:ligase activity"/>
    <property type="evidence" value="ECO:0007669"/>
    <property type="project" value="UniProtKB-KW"/>
</dbReference>
<dbReference type="PANTHER" id="PTHR43585:SF2">
    <property type="entry name" value="ATP-GRASP ENZYME FSQD"/>
    <property type="match status" value="1"/>
</dbReference>
<keyword evidence="7" id="KW-1185">Reference proteome</keyword>
<dbReference type="Proteomes" id="UP000000377">
    <property type="component" value="Chromosome"/>
</dbReference>
<evidence type="ECO:0000313" key="6">
    <source>
        <dbReference type="EMBL" id="ADI09177.1"/>
    </source>
</evidence>
<keyword evidence="2 4" id="KW-0547">Nucleotide-binding</keyword>
<dbReference type="PANTHER" id="PTHR43585">
    <property type="entry name" value="FUMIPYRROLE BIOSYNTHESIS PROTEIN C"/>
    <property type="match status" value="1"/>
</dbReference>
<name>D7CHX7_STRBB</name>
<keyword evidence="1" id="KW-0436">Ligase</keyword>
<dbReference type="InterPro" id="IPR052032">
    <property type="entry name" value="ATP-dep_AA_Ligase"/>
</dbReference>
<accession>D7CHX7</accession>
<feature type="domain" description="ATP-grasp" evidence="5">
    <location>
        <begin position="114"/>
        <end position="313"/>
    </location>
</feature>
<organism evidence="6 7">
    <name type="scientific">Streptomyces bingchenggensis (strain BCW-1)</name>
    <dbReference type="NCBI Taxonomy" id="749414"/>
    <lineage>
        <taxon>Bacteria</taxon>
        <taxon>Bacillati</taxon>
        <taxon>Actinomycetota</taxon>
        <taxon>Actinomycetes</taxon>
        <taxon>Kitasatosporales</taxon>
        <taxon>Streptomycetaceae</taxon>
        <taxon>Streptomyces</taxon>
    </lineage>
</organism>
<dbReference type="KEGG" id="sbh:SBI_06057"/>
<proteinExistence type="predicted"/>
<dbReference type="PATRIC" id="fig|749414.3.peg.6245"/>
<dbReference type="Pfam" id="PF13535">
    <property type="entry name" value="ATP-grasp_4"/>
    <property type="match status" value="1"/>
</dbReference>
<evidence type="ECO:0000256" key="4">
    <source>
        <dbReference type="PROSITE-ProRule" id="PRU00409"/>
    </source>
</evidence>
<gene>
    <name evidence="6" type="ordered locus">SBI_06057</name>
</gene>
<dbReference type="Gene3D" id="3.30.470.20">
    <property type="entry name" value="ATP-grasp fold, B domain"/>
    <property type="match status" value="1"/>
</dbReference>
<protein>
    <recommendedName>
        <fullName evidence="5">ATP-grasp domain-containing protein</fullName>
    </recommendedName>
</protein>
<evidence type="ECO:0000256" key="3">
    <source>
        <dbReference type="ARBA" id="ARBA00022840"/>
    </source>
</evidence>
<dbReference type="GO" id="GO:0046872">
    <property type="term" value="F:metal ion binding"/>
    <property type="evidence" value="ECO:0007669"/>
    <property type="project" value="InterPro"/>
</dbReference>
<dbReference type="AlphaFoldDB" id="D7CHX7"/>
<dbReference type="STRING" id="749414.SBI_06057"/>
<dbReference type="PROSITE" id="PS50975">
    <property type="entry name" value="ATP_GRASP"/>
    <property type="match status" value="1"/>
</dbReference>
<evidence type="ECO:0000256" key="1">
    <source>
        <dbReference type="ARBA" id="ARBA00022598"/>
    </source>
</evidence>
<dbReference type="InterPro" id="IPR011761">
    <property type="entry name" value="ATP-grasp"/>
</dbReference>
<reference evidence="6 7" key="1">
    <citation type="journal article" date="2010" name="J. Bacteriol.">
        <title>Genome sequence of the milbemycin-producing bacterium Streptomyces bingchenggensis.</title>
        <authorList>
            <person name="Wang X.J."/>
            <person name="Yan Y.J."/>
            <person name="Zhang B."/>
            <person name="An J."/>
            <person name="Wang J.J."/>
            <person name="Tian J."/>
            <person name="Jiang L."/>
            <person name="Chen Y.H."/>
            <person name="Huang S.X."/>
            <person name="Yin M."/>
            <person name="Zhang J."/>
            <person name="Gao A.L."/>
            <person name="Liu C.X."/>
            <person name="Zhu Z.X."/>
            <person name="Xiang W.S."/>
        </authorList>
    </citation>
    <scope>NUCLEOTIDE SEQUENCE [LARGE SCALE GENOMIC DNA]</scope>
    <source>
        <strain evidence="6 7">BCW-1</strain>
    </source>
</reference>
<evidence type="ECO:0000259" key="5">
    <source>
        <dbReference type="PROSITE" id="PS50975"/>
    </source>
</evidence>
<dbReference type="EMBL" id="CP002047">
    <property type="protein sequence ID" value="ADI09177.1"/>
    <property type="molecule type" value="Genomic_DNA"/>
</dbReference>
<dbReference type="RefSeq" id="WP_014178639.1">
    <property type="nucleotide sequence ID" value="NC_016582.1"/>
</dbReference>
<evidence type="ECO:0000313" key="7">
    <source>
        <dbReference type="Proteomes" id="UP000000377"/>
    </source>
</evidence>